<dbReference type="PROSITE" id="PS01053">
    <property type="entry name" value="ARGINASE_1"/>
    <property type="match status" value="1"/>
</dbReference>
<dbReference type="InterPro" id="IPR023696">
    <property type="entry name" value="Ureohydrolase_dom_sf"/>
</dbReference>
<dbReference type="UniPathway" id="UPA00158">
    <property type="reaction ID" value="UER00270"/>
</dbReference>
<dbReference type="GeneTree" id="ENSGT00950000183195"/>
<evidence type="ECO:0000256" key="7">
    <source>
        <dbReference type="ARBA" id="ARBA00022801"/>
    </source>
</evidence>
<dbReference type="PROSITE" id="PS51409">
    <property type="entry name" value="ARGINASE_2"/>
    <property type="match status" value="1"/>
</dbReference>
<comment type="similarity">
    <text evidence="11 12">Belongs to the arginase family.</text>
</comment>
<feature type="binding site" evidence="10">
    <location>
        <position position="120"/>
    </location>
    <ligand>
        <name>Mn(2+)</name>
        <dbReference type="ChEBI" id="CHEBI:29035"/>
        <label>1</label>
    </ligand>
</feature>
<reference evidence="14" key="1">
    <citation type="submission" date="2025-08" db="UniProtKB">
        <authorList>
            <consortium name="Ensembl"/>
        </authorList>
    </citation>
    <scope>IDENTIFICATION</scope>
</reference>
<dbReference type="Proteomes" id="UP000261560">
    <property type="component" value="Unplaced"/>
</dbReference>
<reference evidence="14" key="2">
    <citation type="submission" date="2025-09" db="UniProtKB">
        <authorList>
            <consortium name="Ensembl"/>
        </authorList>
    </citation>
    <scope>IDENTIFICATION</scope>
</reference>
<feature type="binding site" evidence="10">
    <location>
        <position position="143"/>
    </location>
    <ligand>
        <name>Mn(2+)</name>
        <dbReference type="ChEBI" id="CHEBI:29035"/>
        <label>1</label>
    </ligand>
</feature>
<dbReference type="InterPro" id="IPR006035">
    <property type="entry name" value="Ureohydrolase"/>
</dbReference>
<evidence type="ECO:0000256" key="10">
    <source>
        <dbReference type="PIRSR" id="PIRSR036979-1"/>
    </source>
</evidence>
<evidence type="ECO:0000256" key="9">
    <source>
        <dbReference type="ARBA" id="ARBA00047391"/>
    </source>
</evidence>
<dbReference type="AlphaFoldDB" id="A0A3B3CTA4"/>
<dbReference type="GO" id="GO:0004053">
    <property type="term" value="F:arginase activity"/>
    <property type="evidence" value="ECO:0007669"/>
    <property type="project" value="UniProtKB-EC"/>
</dbReference>
<evidence type="ECO:0000256" key="13">
    <source>
        <dbReference type="RuleBase" id="RU361159"/>
    </source>
</evidence>
<dbReference type="PANTHER" id="PTHR43782">
    <property type="entry name" value="ARGINASE"/>
    <property type="match status" value="1"/>
</dbReference>
<dbReference type="GO" id="GO:0030145">
    <property type="term" value="F:manganese ion binding"/>
    <property type="evidence" value="ECO:0007669"/>
    <property type="project" value="TreeGrafter"/>
</dbReference>
<dbReference type="GO" id="GO:0006525">
    <property type="term" value="P:arginine metabolic process"/>
    <property type="evidence" value="ECO:0007669"/>
    <property type="project" value="UniProtKB-KW"/>
</dbReference>
<dbReference type="STRING" id="30732.ENSOMEP00000020344"/>
<proteinExistence type="inferred from homology"/>
<evidence type="ECO:0000256" key="6">
    <source>
        <dbReference type="ARBA" id="ARBA00022723"/>
    </source>
</evidence>
<comment type="cofactor">
    <cofactor evidence="10 13">
        <name>Mn(2+)</name>
        <dbReference type="ChEBI" id="CHEBI:29035"/>
    </cofactor>
    <text evidence="10 13">Binds 2 manganese ions per subunit.</text>
</comment>
<evidence type="ECO:0000256" key="8">
    <source>
        <dbReference type="ARBA" id="ARBA00023211"/>
    </source>
</evidence>
<feature type="binding site" evidence="10">
    <location>
        <position position="145"/>
    </location>
    <ligand>
        <name>Mn(2+)</name>
        <dbReference type="ChEBI" id="CHEBI:29035"/>
        <label>1</label>
    </ligand>
</feature>
<dbReference type="CDD" id="cd09989">
    <property type="entry name" value="Arginase"/>
    <property type="match status" value="1"/>
</dbReference>
<dbReference type="GO" id="GO:0000050">
    <property type="term" value="P:urea cycle"/>
    <property type="evidence" value="ECO:0007669"/>
    <property type="project" value="UniProtKB-UniPathway"/>
</dbReference>
<evidence type="ECO:0000256" key="11">
    <source>
        <dbReference type="PROSITE-ProRule" id="PRU00742"/>
    </source>
</evidence>
<dbReference type="GO" id="GO:0005739">
    <property type="term" value="C:mitochondrion"/>
    <property type="evidence" value="ECO:0007669"/>
    <property type="project" value="TreeGrafter"/>
</dbReference>
<keyword evidence="4 13" id="KW-0835">Urea cycle</keyword>
<dbReference type="Gene3D" id="3.40.800.10">
    <property type="entry name" value="Ureohydrolase domain"/>
    <property type="match status" value="1"/>
</dbReference>
<dbReference type="PIRSF" id="PIRSF036979">
    <property type="entry name" value="Arginase"/>
    <property type="match status" value="1"/>
</dbReference>
<dbReference type="NCBIfam" id="TIGR01229">
    <property type="entry name" value="rocF_arginase"/>
    <property type="match status" value="1"/>
</dbReference>
<evidence type="ECO:0000256" key="5">
    <source>
        <dbReference type="ARBA" id="ARBA00022503"/>
    </source>
</evidence>
<protein>
    <recommendedName>
        <fullName evidence="3 13">Arginase</fullName>
        <ecNumber evidence="3 13">3.5.3.1</ecNumber>
    </recommendedName>
</protein>
<keyword evidence="5 13" id="KW-0056">Arginine metabolism</keyword>
<dbReference type="EC" id="3.5.3.1" evidence="3 13"/>
<dbReference type="InterPro" id="IPR020855">
    <property type="entry name" value="Ureohydrolase_Mn_BS"/>
</dbReference>
<dbReference type="SUPFAM" id="SSF52768">
    <property type="entry name" value="Arginase/deacetylase"/>
    <property type="match status" value="1"/>
</dbReference>
<feature type="binding site" evidence="10">
    <location>
        <position position="147"/>
    </location>
    <ligand>
        <name>Mn(2+)</name>
        <dbReference type="ChEBI" id="CHEBI:29035"/>
        <label>1</label>
    </ligand>
</feature>
<keyword evidence="8 10" id="KW-0464">Manganese</keyword>
<comment type="catalytic activity">
    <reaction evidence="9 13">
        <text>L-arginine + H2O = urea + L-ornithine</text>
        <dbReference type="Rhea" id="RHEA:20569"/>
        <dbReference type="ChEBI" id="CHEBI:15377"/>
        <dbReference type="ChEBI" id="CHEBI:16199"/>
        <dbReference type="ChEBI" id="CHEBI:32682"/>
        <dbReference type="ChEBI" id="CHEBI:46911"/>
        <dbReference type="EC" id="3.5.3.1"/>
    </reaction>
</comment>
<evidence type="ECO:0000256" key="2">
    <source>
        <dbReference type="ARBA" id="ARBA00011233"/>
    </source>
</evidence>
<dbReference type="Pfam" id="PF00491">
    <property type="entry name" value="Arginase"/>
    <property type="match status" value="1"/>
</dbReference>
<dbReference type="InterPro" id="IPR014033">
    <property type="entry name" value="Arginase"/>
</dbReference>
<comment type="subunit">
    <text evidence="2">Homotrimer.</text>
</comment>
<dbReference type="PaxDb" id="30732-ENSOMEP00000020344"/>
<organism evidence="14 15">
    <name type="scientific">Oryzias melastigma</name>
    <name type="common">Marine medaka</name>
    <dbReference type="NCBI Taxonomy" id="30732"/>
    <lineage>
        <taxon>Eukaryota</taxon>
        <taxon>Metazoa</taxon>
        <taxon>Chordata</taxon>
        <taxon>Craniata</taxon>
        <taxon>Vertebrata</taxon>
        <taxon>Euteleostomi</taxon>
        <taxon>Actinopterygii</taxon>
        <taxon>Neopterygii</taxon>
        <taxon>Teleostei</taxon>
        <taxon>Neoteleostei</taxon>
        <taxon>Acanthomorphata</taxon>
        <taxon>Ovalentaria</taxon>
        <taxon>Atherinomorphae</taxon>
        <taxon>Beloniformes</taxon>
        <taxon>Adrianichthyidae</taxon>
        <taxon>Oryziinae</taxon>
        <taxon>Oryzias</taxon>
    </lineage>
</organism>
<keyword evidence="6 10" id="KW-0479">Metal-binding</keyword>
<accession>A0A3B3CTA4</accession>
<dbReference type="PRINTS" id="PR00116">
    <property type="entry name" value="ARGINASE"/>
</dbReference>
<evidence type="ECO:0000313" key="15">
    <source>
        <dbReference type="Proteomes" id="UP000261560"/>
    </source>
</evidence>
<dbReference type="Ensembl" id="ENSOMET00000029835.1">
    <property type="protein sequence ID" value="ENSOMEP00000020344.1"/>
    <property type="gene ID" value="ENSOMEG00000022199.1"/>
</dbReference>
<keyword evidence="15" id="KW-1185">Reference proteome</keyword>
<name>A0A3B3CTA4_ORYME</name>
<keyword evidence="7 12" id="KW-0378">Hydrolase</keyword>
<evidence type="ECO:0000256" key="4">
    <source>
        <dbReference type="ARBA" id="ARBA00022436"/>
    </source>
</evidence>
<comment type="pathway">
    <text evidence="1 13">Nitrogen metabolism; urea cycle; L-ornithine and urea from L-arginine: step 1/1.</text>
</comment>
<evidence type="ECO:0000256" key="3">
    <source>
        <dbReference type="ARBA" id="ARBA00012168"/>
    </source>
</evidence>
<evidence type="ECO:0000256" key="12">
    <source>
        <dbReference type="RuleBase" id="RU003684"/>
    </source>
</evidence>
<dbReference type="PANTHER" id="PTHR43782:SF4">
    <property type="entry name" value="ARGINASE-2, MITOCHONDRIAL"/>
    <property type="match status" value="1"/>
</dbReference>
<evidence type="ECO:0000256" key="1">
    <source>
        <dbReference type="ARBA" id="ARBA00005098"/>
    </source>
</evidence>
<sequence>MALRGPFSRILRSKLGSCSQQTRAESVAVLGAPFCRGQKRGGVEHGPKVIRDAGLVERLSSLDYSVHDFGDLNFPLLEKDEPYMGVKFPRTVGAANKLLSGAVSRAVGAGHRLVMLGGDHSLAIGSVSGHARQCPDLCLIWVDAHADVNTPMCSPSGNLHGQPVAFMLKELKDKVRRLEATALQGFSLLQDDVLSVLQMPEIPGFSWTKPFLSSRDLVYVGLRDVDPGEHLILKNLGIQYFSMRDIDRLGIQRVMEVALDHLLGRKQRPIHLSFDIDAFDPSLAPATGTPVNGGLTYREGIYITEEIHNTGLLSAIDMVEVNPTLGASSEAVEATASLAVDVIASSLGQTREGAHASISVIPAVKSDTEQLCL</sequence>
<feature type="binding site" evidence="10">
    <location>
        <position position="275"/>
    </location>
    <ligand>
        <name>Mn(2+)</name>
        <dbReference type="ChEBI" id="CHEBI:29035"/>
        <label>1</label>
    </ligand>
</feature>
<feature type="binding site" evidence="10">
    <location>
        <position position="277"/>
    </location>
    <ligand>
        <name>Mn(2+)</name>
        <dbReference type="ChEBI" id="CHEBI:29035"/>
        <label>1</label>
    </ligand>
</feature>
<evidence type="ECO:0000313" key="14">
    <source>
        <dbReference type="Ensembl" id="ENSOMEP00000020344.1"/>
    </source>
</evidence>